<evidence type="ECO:0000313" key="1">
    <source>
        <dbReference type="EMBL" id="DAE28601.1"/>
    </source>
</evidence>
<accession>A0A8S5RBZ8</accession>
<dbReference type="InterPro" id="IPR017642">
    <property type="entry name" value="DNA_S_mod_DndB"/>
</dbReference>
<dbReference type="EMBL" id="BK059091">
    <property type="protein sequence ID" value="DAE28601.1"/>
    <property type="molecule type" value="Genomic_DNA"/>
</dbReference>
<dbReference type="Pfam" id="PF14072">
    <property type="entry name" value="DndB"/>
    <property type="match status" value="1"/>
</dbReference>
<proteinExistence type="predicted"/>
<protein>
    <submittedName>
        <fullName evidence="1">Uncharacterized protein</fullName>
    </submittedName>
</protein>
<dbReference type="NCBIfam" id="TIGR03187">
    <property type="entry name" value="DGQHR"/>
    <property type="match status" value="1"/>
</dbReference>
<organism evidence="1">
    <name type="scientific">virus sp. ctmTa7</name>
    <dbReference type="NCBI Taxonomy" id="2828255"/>
    <lineage>
        <taxon>Viruses</taxon>
    </lineage>
</organism>
<dbReference type="CDD" id="cd16414">
    <property type="entry name" value="dndB_like"/>
    <property type="match status" value="1"/>
</dbReference>
<dbReference type="InterPro" id="IPR017601">
    <property type="entry name" value="DGQHR-contain_dom"/>
</dbReference>
<reference evidence="1" key="1">
    <citation type="journal article" date="2021" name="Proc. Natl. Acad. Sci. U.S.A.">
        <title>A Catalog of Tens of Thousands of Viruses from Human Metagenomes Reveals Hidden Associations with Chronic Diseases.</title>
        <authorList>
            <person name="Tisza M.J."/>
            <person name="Buck C.B."/>
        </authorList>
    </citation>
    <scope>NUCLEOTIDE SEQUENCE</scope>
    <source>
        <strain evidence="1">CtmTa7</strain>
    </source>
</reference>
<sequence length="169" mass="19435">MNIMKFAAIKAQMGIWKYYVTALTYEDISNCVSPITKEISNSDSYANLLQRSITDNVENIKEYILKQPERFFNSIVLAIYNGSPKWYELDINVEEYSTYSVGVLEITPGKEIIFPVDGQLRVEGIKKAIIENHDLANEKIPVILVGHQNTSEGKQRTRRLFSTLHRRSF</sequence>
<name>A0A8S5RBZ8_9VIRU</name>